<evidence type="ECO:0000259" key="7">
    <source>
        <dbReference type="PROSITE" id="PS50110"/>
    </source>
</evidence>
<evidence type="ECO:0000256" key="3">
    <source>
        <dbReference type="ARBA" id="ARBA00022553"/>
    </source>
</evidence>
<evidence type="ECO:0000256" key="4">
    <source>
        <dbReference type="ARBA" id="ARBA00023012"/>
    </source>
</evidence>
<dbReference type="Pfam" id="PF00072">
    <property type="entry name" value="Response_reg"/>
    <property type="match status" value="1"/>
</dbReference>
<evidence type="ECO:0000259" key="6">
    <source>
        <dbReference type="PROSITE" id="PS50109"/>
    </source>
</evidence>
<dbReference type="GO" id="GO:0000155">
    <property type="term" value="F:phosphorelay sensor kinase activity"/>
    <property type="evidence" value="ECO:0007669"/>
    <property type="project" value="InterPro"/>
</dbReference>
<dbReference type="Gene3D" id="1.10.287.130">
    <property type="match status" value="1"/>
</dbReference>
<dbReference type="SUPFAM" id="SSF55874">
    <property type="entry name" value="ATPase domain of HSP90 chaperone/DNA topoisomerase II/histidine kinase"/>
    <property type="match status" value="1"/>
</dbReference>
<dbReference type="EC" id="2.7.13.3" evidence="2"/>
<feature type="modified residue" description="4-aspartylphosphate" evidence="5">
    <location>
        <position position="483"/>
    </location>
</feature>
<dbReference type="SUPFAM" id="SSF47384">
    <property type="entry name" value="Homodimeric domain of signal transducing histidine kinase"/>
    <property type="match status" value="1"/>
</dbReference>
<organism evidence="9 10">
    <name type="scientific">Oceanidesulfovibrio marinus</name>
    <dbReference type="NCBI Taxonomy" id="370038"/>
    <lineage>
        <taxon>Bacteria</taxon>
        <taxon>Pseudomonadati</taxon>
        <taxon>Thermodesulfobacteriota</taxon>
        <taxon>Desulfovibrionia</taxon>
        <taxon>Desulfovibrionales</taxon>
        <taxon>Desulfovibrionaceae</taxon>
        <taxon>Oceanidesulfovibrio</taxon>
    </lineage>
</organism>
<feature type="domain" description="Response regulatory" evidence="7">
    <location>
        <begin position="434"/>
        <end position="555"/>
    </location>
</feature>
<reference evidence="8 11" key="2">
    <citation type="submission" date="2019-04" db="EMBL/GenBank/DDBJ databases">
        <title>Isolation and culture of sulfate reducing bacteria from the cold seep of the South China Sea.</title>
        <authorList>
            <person name="Sun C."/>
            <person name="Liu R."/>
        </authorList>
    </citation>
    <scope>NUCLEOTIDE SEQUENCE [LARGE SCALE GENOMIC DNA]</scope>
    <source>
        <strain evidence="8 11">CS1</strain>
    </source>
</reference>
<dbReference type="CDD" id="cd00082">
    <property type="entry name" value="HisKA"/>
    <property type="match status" value="1"/>
</dbReference>
<dbReference type="PANTHER" id="PTHR45339:SF1">
    <property type="entry name" value="HYBRID SIGNAL TRANSDUCTION HISTIDINE KINASE J"/>
    <property type="match status" value="1"/>
</dbReference>
<dbReference type="PROSITE" id="PS50109">
    <property type="entry name" value="HIS_KIN"/>
    <property type="match status" value="1"/>
</dbReference>
<evidence type="ECO:0000313" key="9">
    <source>
        <dbReference type="EMBL" id="TVM32490.1"/>
    </source>
</evidence>
<keyword evidence="9" id="KW-0418">Kinase</keyword>
<protein>
    <recommendedName>
        <fullName evidence="2">histidine kinase</fullName>
        <ecNumber evidence="2">2.7.13.3</ecNumber>
    </recommendedName>
</protein>
<gene>
    <name evidence="9" type="ORF">DQK91_14535</name>
    <name evidence="8" type="ORF">E8L03_06925</name>
</gene>
<dbReference type="Pfam" id="PF00512">
    <property type="entry name" value="HisKA"/>
    <property type="match status" value="1"/>
</dbReference>
<dbReference type="InterPro" id="IPR001789">
    <property type="entry name" value="Sig_transdc_resp-reg_receiver"/>
</dbReference>
<dbReference type="OrthoDB" id="5290456at2"/>
<dbReference type="InterPro" id="IPR005467">
    <property type="entry name" value="His_kinase_dom"/>
</dbReference>
<keyword evidence="11" id="KW-1185">Reference proteome</keyword>
<evidence type="ECO:0000313" key="8">
    <source>
        <dbReference type="EMBL" id="QJT08674.1"/>
    </source>
</evidence>
<dbReference type="Gene3D" id="3.40.50.2300">
    <property type="match status" value="1"/>
</dbReference>
<keyword evidence="4" id="KW-0902">Two-component regulatory system</keyword>
<evidence type="ECO:0000256" key="2">
    <source>
        <dbReference type="ARBA" id="ARBA00012438"/>
    </source>
</evidence>
<dbReference type="InterPro" id="IPR036890">
    <property type="entry name" value="HATPase_C_sf"/>
</dbReference>
<dbReference type="SUPFAM" id="SSF52172">
    <property type="entry name" value="CheY-like"/>
    <property type="match status" value="1"/>
</dbReference>
<dbReference type="InterPro" id="IPR036097">
    <property type="entry name" value="HisK_dim/P_sf"/>
</dbReference>
<feature type="domain" description="Histidine kinase" evidence="6">
    <location>
        <begin position="189"/>
        <end position="411"/>
    </location>
</feature>
<dbReference type="SMART" id="SM00387">
    <property type="entry name" value="HATPase_c"/>
    <property type="match status" value="1"/>
</dbReference>
<dbReference type="InterPro" id="IPR003594">
    <property type="entry name" value="HATPase_dom"/>
</dbReference>
<sequence>MADRTSKKSMTPYEMLSGFSERVAQVDGEQRQGRDQASHEASLRLVLSNAPFGVMLLAPDLSILYMNVVAAALLDEGNGVPEDWAGVGRAMAAETGETLADLVRFEDGQQTERSTGVMELHTQDGVRSVDFRSCRLQDGRIVVGFADITERRNVVKDLQRSHKKLERMVHERTRDLVAANNAKRDFLANMSHELRTPLNGILGMSEILRDTALDEEQRICLSAIRQAGHEMLRIVSNLLDVSKAEAGRLVLRPRNFALRSSLEQVITLFRRRALTKGLSFSSIIEADIPEEINADPDRLKQLVFNLLDNAVKFTQSGGVSLSIRLGTSSASGRIPLRIEVSDTGPGIEAEAQEHIFESFFLGEELMTKKHAGAGLGLPIARHIAMSMGGGVRLESNKRRGSLFVAELMAAPANGLWTDRSAMRRVEPPTLGPLKILLVEDEEVSRMYARLMLDKMGHIVVMAENGVAALQRLGAEDFDLVITDIQMPKMDGVTAVEHIRGVREGYEVRDPAIPVVALTVFAHNDARERILAADVDEYVTKPVESKRLTEAMRNALARRGRKA</sequence>
<keyword evidence="9" id="KW-0808">Transferase</keyword>
<dbReference type="Proteomes" id="UP000503251">
    <property type="component" value="Chromosome"/>
</dbReference>
<evidence type="ECO:0000256" key="1">
    <source>
        <dbReference type="ARBA" id="ARBA00000085"/>
    </source>
</evidence>
<name>A0A6P1ZHZ0_9BACT</name>
<comment type="catalytic activity">
    <reaction evidence="1">
        <text>ATP + protein L-histidine = ADP + protein N-phospho-L-histidine.</text>
        <dbReference type="EC" id="2.7.13.3"/>
    </reaction>
</comment>
<dbReference type="CDD" id="cd17546">
    <property type="entry name" value="REC_hyHK_CKI1_RcsC-like"/>
    <property type="match status" value="1"/>
</dbReference>
<dbReference type="SMART" id="SM00448">
    <property type="entry name" value="REC"/>
    <property type="match status" value="1"/>
</dbReference>
<dbReference type="InterPro" id="IPR011006">
    <property type="entry name" value="CheY-like_superfamily"/>
</dbReference>
<dbReference type="RefSeq" id="WP_144306109.1">
    <property type="nucleotide sequence ID" value="NZ_CP039543.1"/>
</dbReference>
<dbReference type="PROSITE" id="PS50110">
    <property type="entry name" value="RESPONSE_REGULATORY"/>
    <property type="match status" value="1"/>
</dbReference>
<dbReference type="Proteomes" id="UP000434052">
    <property type="component" value="Unassembled WGS sequence"/>
</dbReference>
<keyword evidence="3 5" id="KW-0597">Phosphoprotein</keyword>
<evidence type="ECO:0000313" key="10">
    <source>
        <dbReference type="Proteomes" id="UP000434052"/>
    </source>
</evidence>
<dbReference type="AlphaFoldDB" id="A0A6P1ZHZ0"/>
<evidence type="ECO:0000256" key="5">
    <source>
        <dbReference type="PROSITE-ProRule" id="PRU00169"/>
    </source>
</evidence>
<dbReference type="PANTHER" id="PTHR45339">
    <property type="entry name" value="HYBRID SIGNAL TRANSDUCTION HISTIDINE KINASE J"/>
    <property type="match status" value="1"/>
</dbReference>
<dbReference type="InterPro" id="IPR003661">
    <property type="entry name" value="HisK_dim/P_dom"/>
</dbReference>
<dbReference type="Pfam" id="PF02518">
    <property type="entry name" value="HATPase_c"/>
    <property type="match status" value="1"/>
</dbReference>
<accession>A0A6P1ZHZ0</accession>
<dbReference type="EMBL" id="QMIF01000010">
    <property type="protein sequence ID" value="TVM32490.1"/>
    <property type="molecule type" value="Genomic_DNA"/>
</dbReference>
<dbReference type="Gene3D" id="3.30.565.10">
    <property type="entry name" value="Histidine kinase-like ATPase, C-terminal domain"/>
    <property type="match status" value="1"/>
</dbReference>
<proteinExistence type="predicted"/>
<reference evidence="9 10" key="1">
    <citation type="submission" date="2018-06" db="EMBL/GenBank/DDBJ databases">
        <title>Complete genome of Desulfovibrio marinus P48SEP.</title>
        <authorList>
            <person name="Crispim J.S."/>
            <person name="Vidigal P.M.P."/>
            <person name="Silva L.C.F."/>
            <person name="Araujo L.C."/>
            <person name="Laguardia C.N."/>
            <person name="Dias R.S."/>
            <person name="Sousa M.P."/>
            <person name="Paula S.O."/>
            <person name="Silva C."/>
        </authorList>
    </citation>
    <scope>NUCLEOTIDE SEQUENCE [LARGE SCALE GENOMIC DNA]</scope>
    <source>
        <strain evidence="9 10">P48SEP</strain>
    </source>
</reference>
<dbReference type="SMART" id="SM00388">
    <property type="entry name" value="HisKA"/>
    <property type="match status" value="1"/>
</dbReference>
<evidence type="ECO:0000313" key="11">
    <source>
        <dbReference type="Proteomes" id="UP000503251"/>
    </source>
</evidence>
<dbReference type="EMBL" id="CP039543">
    <property type="protein sequence ID" value="QJT08674.1"/>
    <property type="molecule type" value="Genomic_DNA"/>
</dbReference>
<dbReference type="PRINTS" id="PR00344">
    <property type="entry name" value="BCTRLSENSOR"/>
</dbReference>
<dbReference type="Gene3D" id="3.30.450.20">
    <property type="entry name" value="PAS domain"/>
    <property type="match status" value="1"/>
</dbReference>
<dbReference type="InterPro" id="IPR004358">
    <property type="entry name" value="Sig_transdc_His_kin-like_C"/>
</dbReference>